<dbReference type="GO" id="GO:0005576">
    <property type="term" value="C:extracellular region"/>
    <property type="evidence" value="ECO:0007669"/>
    <property type="project" value="UniProtKB-SubCell"/>
</dbReference>
<proteinExistence type="inferred from homology"/>
<keyword evidence="2" id="KW-0964">Secreted</keyword>
<dbReference type="EMBL" id="WEIO01000003">
    <property type="protein sequence ID" value="KAB7707573.1"/>
    <property type="molecule type" value="Genomic_DNA"/>
</dbReference>
<evidence type="ECO:0000256" key="2">
    <source>
        <dbReference type="ARBA" id="ARBA00022525"/>
    </source>
</evidence>
<evidence type="ECO:0000313" key="6">
    <source>
        <dbReference type="Proteomes" id="UP000429595"/>
    </source>
</evidence>
<sequence>MANSVVYESQTLIAAMEERAGQYTELKTQMNELKKQFTAIVDMENELQGEGAEAIKGFYSAQSDVVDAWIRLIDRHVAFFNGISGAAEEVELSGSTIVQVPFLKDDLFTAHQTSNDMVTAQQDDLQKIFDRINDLVPLEVFSREEFDINMEKANKKRTDTIEKVIALDGELMSEYAMSESEEAYLITLFAQLLASSERGGAVSPIHFDSQAYESSEVYKLKEEAEKQTVDYLTFKEDQAEARKVAKEMEEMKNRPWYEKTWDTISTFTGEVTGYYDYKRASEGIDPVTGEKLSDAQRVTAGAMAAAGFIPVVGWLGRGVKGGSAIYKTAKGLNAADHALDAYKGAGALSTLQKTEMGIYGLVTANGFSEAVTGRDMFGNELTAEQRENSFIQALANLGLGGTALYVDRLQAKNALYSVNKLSGTAVTNKDAFQPQLNDVLKKHGLQAGEFNQIRLKPVSSYSAQEVQVMKDIRRSVQPIKEDTMMQKVLPPSAKGWLFQAPGDGGQIRIGGFIAKAADTESLDTYDKVFEGLRLDYKGTAEWPNEYLTSDSALAIKYKATKPEDYKIPFGGQNEDELAKMVKDDKGTDFLDQVQGDPFTGNGFTKSENYTIPEYENRQKIDLYDGAELYEIDVNGQKLIAVYDELERKFVSVK</sequence>
<dbReference type="PANTHER" id="PTHR34976">
    <property type="entry name" value="RIBONUCLEASE YQCG-RELATED"/>
    <property type="match status" value="1"/>
</dbReference>
<evidence type="ECO:0000259" key="4">
    <source>
        <dbReference type="PROSITE" id="PS51756"/>
    </source>
</evidence>
<feature type="domain" description="LXG" evidence="4">
    <location>
        <begin position="3"/>
        <end position="238"/>
    </location>
</feature>
<accession>A0A6I1FX56</accession>
<gene>
    <name evidence="5" type="ORF">F9802_07455</name>
</gene>
<comment type="caution">
    <text evidence="5">The sequence shown here is derived from an EMBL/GenBank/DDBJ whole genome shotgun (WGS) entry which is preliminary data.</text>
</comment>
<organism evidence="5 6">
    <name type="scientific">Bacillus aerolatus</name>
    <dbReference type="NCBI Taxonomy" id="2653354"/>
    <lineage>
        <taxon>Bacteria</taxon>
        <taxon>Bacillati</taxon>
        <taxon>Bacillota</taxon>
        <taxon>Bacilli</taxon>
        <taxon>Bacillales</taxon>
        <taxon>Bacillaceae</taxon>
        <taxon>Bacillus</taxon>
    </lineage>
</organism>
<dbReference type="RefSeq" id="WP_152150537.1">
    <property type="nucleotide sequence ID" value="NZ_WEIO01000003.1"/>
</dbReference>
<evidence type="ECO:0000256" key="3">
    <source>
        <dbReference type="ARBA" id="ARBA00034117"/>
    </source>
</evidence>
<evidence type="ECO:0000256" key="1">
    <source>
        <dbReference type="ARBA" id="ARBA00004613"/>
    </source>
</evidence>
<dbReference type="Pfam" id="PF04740">
    <property type="entry name" value="LXG"/>
    <property type="match status" value="1"/>
</dbReference>
<dbReference type="PROSITE" id="PS51756">
    <property type="entry name" value="LXG"/>
    <property type="match status" value="1"/>
</dbReference>
<dbReference type="InterPro" id="IPR027797">
    <property type="entry name" value="PT-TG_dom"/>
</dbReference>
<dbReference type="AlphaFoldDB" id="A0A6I1FX56"/>
<comment type="subcellular location">
    <subcellularLocation>
        <location evidence="1">Secreted</location>
    </subcellularLocation>
</comment>
<dbReference type="PANTHER" id="PTHR34976:SF2">
    <property type="entry name" value="TYPE VII SECRETION SYSTEM PROTEIN ESSD"/>
    <property type="match status" value="1"/>
</dbReference>
<dbReference type="Pfam" id="PF14449">
    <property type="entry name" value="PT-TG"/>
    <property type="match status" value="1"/>
</dbReference>
<keyword evidence="6" id="KW-1185">Reference proteome</keyword>
<dbReference type="InterPro" id="IPR051768">
    <property type="entry name" value="Bact_secretion_toxin"/>
</dbReference>
<protein>
    <recommendedName>
        <fullName evidence="4">LXG domain-containing protein</fullName>
    </recommendedName>
</protein>
<dbReference type="Proteomes" id="UP000429595">
    <property type="component" value="Unassembled WGS sequence"/>
</dbReference>
<comment type="similarity">
    <text evidence="3">In the N-terminal section; belongs to the LXG family.</text>
</comment>
<reference evidence="5 6" key="1">
    <citation type="submission" date="2019-10" db="EMBL/GenBank/DDBJ databases">
        <title>Bacillus aerolatum sp. nov., isolated from bioaerosol of sport playgrounds.</title>
        <authorList>
            <person name="Chen P."/>
            <person name="Zhang G."/>
        </authorList>
    </citation>
    <scope>NUCLEOTIDE SEQUENCE [LARGE SCALE GENOMIC DNA]</scope>
    <source>
        <strain evidence="5 6">CX253</strain>
    </source>
</reference>
<name>A0A6I1FX56_9BACI</name>
<dbReference type="InterPro" id="IPR006829">
    <property type="entry name" value="LXG_dom"/>
</dbReference>
<evidence type="ECO:0000313" key="5">
    <source>
        <dbReference type="EMBL" id="KAB7707573.1"/>
    </source>
</evidence>